<comment type="caution">
    <text evidence="3">The sequence shown here is derived from an EMBL/GenBank/DDBJ whole genome shotgun (WGS) entry which is preliminary data.</text>
</comment>
<evidence type="ECO:0000256" key="1">
    <source>
        <dbReference type="SAM" id="Coils"/>
    </source>
</evidence>
<feature type="compositionally biased region" description="Basic and acidic residues" evidence="2">
    <location>
        <begin position="418"/>
        <end position="430"/>
    </location>
</feature>
<feature type="region of interest" description="Disordered" evidence="2">
    <location>
        <begin position="222"/>
        <end position="246"/>
    </location>
</feature>
<feature type="compositionally biased region" description="Acidic residues" evidence="2">
    <location>
        <begin position="143"/>
        <end position="154"/>
    </location>
</feature>
<feature type="region of interest" description="Disordered" evidence="2">
    <location>
        <begin position="930"/>
        <end position="951"/>
    </location>
</feature>
<name>A0A1Q9EN58_SYMMI</name>
<feature type="compositionally biased region" description="Low complexity" evidence="2">
    <location>
        <begin position="319"/>
        <end position="329"/>
    </location>
</feature>
<feature type="compositionally biased region" description="Polar residues" evidence="2">
    <location>
        <begin position="819"/>
        <end position="830"/>
    </location>
</feature>
<feature type="coiled-coil region" evidence="1">
    <location>
        <begin position="774"/>
        <end position="801"/>
    </location>
</feature>
<dbReference type="EMBL" id="LSRX01000109">
    <property type="protein sequence ID" value="OLQ08865.1"/>
    <property type="molecule type" value="Genomic_DNA"/>
</dbReference>
<reference evidence="3 4" key="1">
    <citation type="submission" date="2016-02" db="EMBL/GenBank/DDBJ databases">
        <title>Genome analysis of coral dinoflagellate symbionts highlights evolutionary adaptations to a symbiotic lifestyle.</title>
        <authorList>
            <person name="Aranda M."/>
            <person name="Li Y."/>
            <person name="Liew Y.J."/>
            <person name="Baumgarten S."/>
            <person name="Simakov O."/>
            <person name="Wilson M."/>
            <person name="Piel J."/>
            <person name="Ashoor H."/>
            <person name="Bougouffa S."/>
            <person name="Bajic V.B."/>
            <person name="Ryu T."/>
            <person name="Ravasi T."/>
            <person name="Bayer T."/>
            <person name="Micklem G."/>
            <person name="Kim H."/>
            <person name="Bhak J."/>
            <person name="Lajeunesse T.C."/>
            <person name="Voolstra C.R."/>
        </authorList>
    </citation>
    <scope>NUCLEOTIDE SEQUENCE [LARGE SCALE GENOMIC DNA]</scope>
    <source>
        <strain evidence="3 4">CCMP2467</strain>
    </source>
</reference>
<accession>A0A1Q9EN58</accession>
<feature type="compositionally biased region" description="Basic and acidic residues" evidence="2">
    <location>
        <begin position="378"/>
        <end position="399"/>
    </location>
</feature>
<proteinExistence type="predicted"/>
<dbReference type="PANTHER" id="PTHR48125:SF12">
    <property type="entry name" value="AT HOOK TRANSCRIPTION FACTOR FAMILY-RELATED"/>
    <property type="match status" value="1"/>
</dbReference>
<protein>
    <submittedName>
        <fullName evidence="3">Uncharacterized protein</fullName>
    </submittedName>
</protein>
<organism evidence="3 4">
    <name type="scientific">Symbiodinium microadriaticum</name>
    <name type="common">Dinoflagellate</name>
    <name type="synonym">Zooxanthella microadriatica</name>
    <dbReference type="NCBI Taxonomy" id="2951"/>
    <lineage>
        <taxon>Eukaryota</taxon>
        <taxon>Sar</taxon>
        <taxon>Alveolata</taxon>
        <taxon>Dinophyceae</taxon>
        <taxon>Suessiales</taxon>
        <taxon>Symbiodiniaceae</taxon>
        <taxon>Symbiodinium</taxon>
    </lineage>
</organism>
<evidence type="ECO:0000313" key="4">
    <source>
        <dbReference type="Proteomes" id="UP000186817"/>
    </source>
</evidence>
<keyword evidence="4" id="KW-1185">Reference proteome</keyword>
<feature type="region of interest" description="Disordered" evidence="2">
    <location>
        <begin position="817"/>
        <end position="887"/>
    </location>
</feature>
<keyword evidence="1" id="KW-0175">Coiled coil</keyword>
<gene>
    <name evidence="3" type="ORF">AK812_SmicGene7616</name>
</gene>
<dbReference type="PANTHER" id="PTHR48125">
    <property type="entry name" value="LP07818P1"/>
    <property type="match status" value="1"/>
</dbReference>
<evidence type="ECO:0000313" key="3">
    <source>
        <dbReference type="EMBL" id="OLQ08865.1"/>
    </source>
</evidence>
<feature type="compositionally biased region" description="Basic residues" evidence="2">
    <location>
        <begin position="431"/>
        <end position="444"/>
    </location>
</feature>
<dbReference type="Proteomes" id="UP000186817">
    <property type="component" value="Unassembled WGS sequence"/>
</dbReference>
<evidence type="ECO:0000256" key="2">
    <source>
        <dbReference type="SAM" id="MobiDB-lite"/>
    </source>
</evidence>
<feature type="compositionally biased region" description="Acidic residues" evidence="2">
    <location>
        <begin position="108"/>
        <end position="131"/>
    </location>
</feature>
<dbReference type="OrthoDB" id="438582at2759"/>
<feature type="region of interest" description="Disordered" evidence="2">
    <location>
        <begin position="1265"/>
        <end position="1307"/>
    </location>
</feature>
<feature type="compositionally biased region" description="Acidic residues" evidence="2">
    <location>
        <begin position="163"/>
        <end position="176"/>
    </location>
</feature>
<feature type="region of interest" description="Disordered" evidence="2">
    <location>
        <begin position="107"/>
        <end position="131"/>
    </location>
</feature>
<feature type="compositionally biased region" description="Low complexity" evidence="2">
    <location>
        <begin position="521"/>
        <end position="530"/>
    </location>
</feature>
<feature type="compositionally biased region" description="Basic and acidic residues" evidence="2">
    <location>
        <begin position="285"/>
        <end position="309"/>
    </location>
</feature>
<feature type="compositionally biased region" description="Basic residues" evidence="2">
    <location>
        <begin position="400"/>
        <end position="416"/>
    </location>
</feature>
<feature type="compositionally biased region" description="Basic and acidic residues" evidence="2">
    <location>
        <begin position="485"/>
        <end position="500"/>
    </location>
</feature>
<sequence>MAEPKNMIPAVGLDGLAQTWEKEEEIRRSVLVTRRLLKWLSSEKTGVPTFPCAALNFEVLRLFFQKWVDVCPTKRTVGQAVCTREDPKIRELKRILLRAWAPDRVDEQAEPLPDEIVPADDDDIMDDDDFDHDSHARAAWENEGCDSELEDDVGAGDSIVPASDDECDVLPSDDQEALGAGDTLALPDSPALAAAAAEPAADAAPEARQPVQPAIVTIEIDDADDAESLVTPPKKGWHDEQASSEKLRMDAARERLKCVQDTCPWDGDAVMRDAWLPVDLTDESGEPKPDAAEPKPNESSRSETEECSHPDPSLDAGQAPASDVSAPAAPSSPKPDAPELNTAGIPLLTRRGHIAGASVPATLAGRAAAYDAQAAPPQKEDQDRLVERLRAEAGEDRVPKNGKKAGKAKAKAKAKAVAKAECKAKAEKAGKGRGRGRGKGKGRGKQGEGSEEAAPKPSKGGRKAKAKASEPGANDEPPQPPQTSGDDRADRPEASEETARVKRRRKNASSEAGQANPPTPAAEATAAPTPSDLDSDRQARKDMRKQHKEQLAGFALPQFKHTCFSIYWKKSTVGLKLRNVEVDAGKQVVHIAAAESVKDNLDCACLCAEIIDSTKGIMTEAAQNQIQVIKNNFKECHARLIMPLLAFAVKFGLASCRDDRGMGAILLDDALQIMHSEAYKVLVQTYTMRFARKVLQLRPALLLEESTNNLEVSVDYDIRTAFENLSYDDVWDDASLARTLLDCVIVNMSGKREDAPFASKVFSSGTLAAGIQTMDFQQIKLEAMEREAKEFRDSVGELEEQLGNSSDVAGVKRLAATPASGNKMGSTPNSAAPPPRKKRPDVGESPFKPVALFHGTSPNLPDLGNDSQLPSGYLDTQIDSDPYQPYPGGIQHVLDTLTLPSNSIVLSKRQEINDDGIGDDELQGVLQKAIASKQEPSSPQAPHPPKQKDAVEQRLDSLYDSCPCPGSTGSTEDESKVGDMAKLVMQLQKQLGEQNALMQQQAAELQALKVQQAAVLEALAREPEIRSEKKKEMVVKREGDFYSEKERVAEIKAYAEQHPQFKRKDTYNQKRELYWYEERISASMTATSSLTTSDTTTVAAEVARDEAGNAVLGRGVGFDMSGLDDMSIDAAAASSSGAGPTNHGQVEAELNLPSLQGGKKGSELVTAYMKGLLGRSTKLSDLLGKLADVLPTSDRVASTVLVDKITACAEDLDQIQDDLQNIFSSGAVEGYTDEQEVQLIQLFKRAKKTGMESITLESRLKAVFPKRGGKANGQAEPKAKAAPKGKAAAKEEVAPPALRKTGKQSAA</sequence>
<feature type="region of interest" description="Disordered" evidence="2">
    <location>
        <begin position="143"/>
        <end position="185"/>
    </location>
</feature>
<feature type="region of interest" description="Disordered" evidence="2">
    <location>
        <begin position="368"/>
        <end position="548"/>
    </location>
</feature>
<feature type="compositionally biased region" description="Basic and acidic residues" evidence="2">
    <location>
        <begin position="236"/>
        <end position="246"/>
    </location>
</feature>
<feature type="region of interest" description="Disordered" evidence="2">
    <location>
        <begin position="274"/>
        <end position="345"/>
    </location>
</feature>